<protein>
    <recommendedName>
        <fullName evidence="10">Cora-domain-containing protein</fullName>
    </recommendedName>
</protein>
<feature type="compositionally biased region" description="Basic and acidic residues" evidence="6">
    <location>
        <begin position="95"/>
        <end position="109"/>
    </location>
</feature>
<evidence type="ECO:0000256" key="2">
    <source>
        <dbReference type="ARBA" id="ARBA00022692"/>
    </source>
</evidence>
<dbReference type="GO" id="GO:0005886">
    <property type="term" value="C:plasma membrane"/>
    <property type="evidence" value="ECO:0007669"/>
    <property type="project" value="UniProtKB-SubCell"/>
</dbReference>
<dbReference type="EMBL" id="ML996575">
    <property type="protein sequence ID" value="KAF2756787.1"/>
    <property type="molecule type" value="Genomic_DNA"/>
</dbReference>
<feature type="region of interest" description="Disordered" evidence="6">
    <location>
        <begin position="1206"/>
        <end position="1285"/>
    </location>
</feature>
<keyword evidence="3 7" id="KW-1133">Transmembrane helix</keyword>
<feature type="compositionally biased region" description="Polar residues" evidence="6">
    <location>
        <begin position="639"/>
        <end position="653"/>
    </location>
</feature>
<feature type="coiled-coil region" evidence="5">
    <location>
        <begin position="971"/>
        <end position="998"/>
    </location>
</feature>
<dbReference type="OrthoDB" id="5430750at2759"/>
<name>A0A6A6W5F1_9PEZI</name>
<dbReference type="PANTHER" id="PTHR46494:SF1">
    <property type="entry name" value="CORA FAMILY METAL ION TRANSPORTER (EUROFUNG)"/>
    <property type="match status" value="1"/>
</dbReference>
<dbReference type="Gene3D" id="1.20.58.340">
    <property type="entry name" value="Magnesium transport protein CorA, transmembrane region"/>
    <property type="match status" value="1"/>
</dbReference>
<evidence type="ECO:0000256" key="1">
    <source>
        <dbReference type="ARBA" id="ARBA00004651"/>
    </source>
</evidence>
<comment type="subcellular location">
    <subcellularLocation>
        <location evidence="1">Cell membrane</location>
        <topology evidence="1">Multi-pass membrane protein</topology>
    </subcellularLocation>
</comment>
<accession>A0A6A6W5F1</accession>
<feature type="transmembrane region" description="Helical" evidence="7">
    <location>
        <begin position="1094"/>
        <end position="1119"/>
    </location>
</feature>
<dbReference type="GeneID" id="54491023"/>
<sequence length="1285" mass="144642">MPPFHMARSRAADDANDSYPNRRHIGIGDRNQARYVPPPPPPPMVRQSGYGYDEYGVDGRRGNRSAANMWVNTQGDETKITIETCRPQHRSGGNHKYEYDVSLTRERPTIQRVLRPGTWDEGDSPLRRYDDDLSIRESPITRRVRPAWDEPDQVYRQRSRPDRRRTDDDGPASRPTPGQGSEDLERPHSAPASDSPYAGAEPGKTQPYSERIDLPAGASVNGSDVDAPVRVEEPETIEVQRRRDSRRRQVYFSDSDEDASSFNDFRLQGQLGQRDQEKEVDGFDATSRPGVDRPVADPLDRMNITNKEVIYSSFTDSSEDSGELTVALTTRPETARRPSLQNEPLYRWIHLEGTYMDFDAFMDAACGAPEMSSRDKHTMAKVLKRIRRQAEKPLRTTQGNRGRYMVPTLLRECNLSNVKSDGRLDPDQIVTCIALPYFLLKPYTAIELPERSPLHPPRTLMQFLHGSARRERDLQQAVCQIPSTPKGQCFHVAEFWILVLNNSLVVTAANIPQRTVDKQNILLTNKPSDQMSHIVVADSAGSRWQIPKDRSQTWLAFTSHFLSEMISTDPMTRETADSLFKISFRNEQVTAKTWPQTLAAVEHSNASLEISFEGTGYVWRAQLETSELHLPDLDILNKATTDSQTPSQDTAVSISRGDEPEGNTYPDAGVVPRGSNQDLKDTTSKEDKTAHAAQQFQVFSWAVGDRGVSVVSDNNRGDITTSTLGQPLKETTKKFISKIETAMLEVHAYLLSATSAYEKNVYQKATELSWDSISETYYSALKLRDEDNGIAWYMHSAKVIYDFFLPQKVDSILSRKYWGGVWYSINHRRNQISGSDTELRAIVQLMQYINAQLIDGISTSINMPEEFERAFLHIIMYLSVVQADGTRSTIRRAKSHLDKSQSMLKRGWVKLLKSLAGASLSSKAIAGPDTIMSMLVRNLTMDITREHPDLSATYEEYFQQIEFDLQARPLKRSHQGKLTALKQEIEAITKTLDQQRQVLSDLLQAFTSTTRMLGARPERVGGGSGRRGYAGAFPNTHGLHYNSTPGSRDAQIISDALAWVEYRKDQFAEMDARASELEAWNLRQIDSNKDRQEAAIYAFTIVTIIFLPLSFVAGFLGMNTTDVRDMELSQWVFWAAGVPLTVVIILISLLWAGEITNTWDGLKGMWAGVRGVRGESSGGVGGGAVEGFGLDADLISSGADERKDSGIRRRRGLFGSGRPADGGSSWRDGWQKRRRRGYSSESSDRRSQRRVVSRSRSRPRPRARDRDNSREREREGPRNGDSDSD</sequence>
<dbReference type="InterPro" id="IPR002523">
    <property type="entry name" value="MgTranspt_CorA/ZnTranspt_ZntB"/>
</dbReference>
<dbReference type="GO" id="GO:0000287">
    <property type="term" value="F:magnesium ion binding"/>
    <property type="evidence" value="ECO:0007669"/>
    <property type="project" value="TreeGrafter"/>
</dbReference>
<feature type="region of interest" description="Disordered" evidence="6">
    <location>
        <begin position="639"/>
        <end position="687"/>
    </location>
</feature>
<feature type="compositionally biased region" description="Basic residues" evidence="6">
    <location>
        <begin position="1247"/>
        <end position="1261"/>
    </location>
</feature>
<dbReference type="Pfam" id="PF01544">
    <property type="entry name" value="CorA"/>
    <property type="match status" value="1"/>
</dbReference>
<keyword evidence="5" id="KW-0175">Coiled coil</keyword>
<feature type="compositionally biased region" description="Basic and acidic residues" evidence="6">
    <location>
        <begin position="227"/>
        <end position="242"/>
    </location>
</feature>
<keyword evidence="2 7" id="KW-0812">Transmembrane</keyword>
<dbReference type="PANTHER" id="PTHR46494">
    <property type="entry name" value="CORA FAMILY METAL ION TRANSPORTER (EUROFUNG)"/>
    <property type="match status" value="1"/>
</dbReference>
<feature type="transmembrane region" description="Helical" evidence="7">
    <location>
        <begin position="1131"/>
        <end position="1153"/>
    </location>
</feature>
<evidence type="ECO:0000256" key="6">
    <source>
        <dbReference type="SAM" id="MobiDB-lite"/>
    </source>
</evidence>
<proteinExistence type="predicted"/>
<evidence type="ECO:0000256" key="5">
    <source>
        <dbReference type="SAM" id="Coils"/>
    </source>
</evidence>
<dbReference type="Proteomes" id="UP000799437">
    <property type="component" value="Unassembled WGS sequence"/>
</dbReference>
<gene>
    <name evidence="8" type="ORF">EJ05DRAFT_78037</name>
</gene>
<evidence type="ECO:0000313" key="8">
    <source>
        <dbReference type="EMBL" id="KAF2756787.1"/>
    </source>
</evidence>
<dbReference type="GO" id="GO:0050897">
    <property type="term" value="F:cobalt ion binding"/>
    <property type="evidence" value="ECO:0007669"/>
    <property type="project" value="TreeGrafter"/>
</dbReference>
<dbReference type="GO" id="GO:0015087">
    <property type="term" value="F:cobalt ion transmembrane transporter activity"/>
    <property type="evidence" value="ECO:0007669"/>
    <property type="project" value="TreeGrafter"/>
</dbReference>
<feature type="compositionally biased region" description="Basic and acidic residues" evidence="6">
    <location>
        <begin position="678"/>
        <end position="687"/>
    </location>
</feature>
<organism evidence="8 9">
    <name type="scientific">Pseudovirgaria hyperparasitica</name>
    <dbReference type="NCBI Taxonomy" id="470096"/>
    <lineage>
        <taxon>Eukaryota</taxon>
        <taxon>Fungi</taxon>
        <taxon>Dikarya</taxon>
        <taxon>Ascomycota</taxon>
        <taxon>Pezizomycotina</taxon>
        <taxon>Dothideomycetes</taxon>
        <taxon>Dothideomycetes incertae sedis</taxon>
        <taxon>Acrospermales</taxon>
        <taxon>Acrospermaceae</taxon>
        <taxon>Pseudovirgaria</taxon>
    </lineage>
</organism>
<feature type="compositionally biased region" description="Basic and acidic residues" evidence="6">
    <location>
        <begin position="124"/>
        <end position="135"/>
    </location>
</feature>
<keyword evidence="4 7" id="KW-0472">Membrane</keyword>
<feature type="region of interest" description="Disordered" evidence="6">
    <location>
        <begin position="87"/>
        <end position="298"/>
    </location>
</feature>
<dbReference type="InterPro" id="IPR045863">
    <property type="entry name" value="CorA_TM1_TM2"/>
</dbReference>
<evidence type="ECO:0008006" key="10">
    <source>
        <dbReference type="Google" id="ProtNLM"/>
    </source>
</evidence>
<evidence type="ECO:0000256" key="4">
    <source>
        <dbReference type="ARBA" id="ARBA00023136"/>
    </source>
</evidence>
<feature type="region of interest" description="Disordered" evidence="6">
    <location>
        <begin position="1"/>
        <end position="54"/>
    </location>
</feature>
<evidence type="ECO:0000313" key="9">
    <source>
        <dbReference type="Proteomes" id="UP000799437"/>
    </source>
</evidence>
<evidence type="ECO:0000256" key="7">
    <source>
        <dbReference type="SAM" id="Phobius"/>
    </source>
</evidence>
<feature type="compositionally biased region" description="Basic and acidic residues" evidence="6">
    <location>
        <begin position="1262"/>
        <end position="1285"/>
    </location>
</feature>
<evidence type="ECO:0000256" key="3">
    <source>
        <dbReference type="ARBA" id="ARBA00022989"/>
    </source>
</evidence>
<dbReference type="SUPFAM" id="SSF144083">
    <property type="entry name" value="Magnesium transport protein CorA, transmembrane region"/>
    <property type="match status" value="1"/>
</dbReference>
<dbReference type="RefSeq" id="XP_033599238.1">
    <property type="nucleotide sequence ID" value="XM_033749969.1"/>
</dbReference>
<dbReference type="GO" id="GO:0015095">
    <property type="term" value="F:magnesium ion transmembrane transporter activity"/>
    <property type="evidence" value="ECO:0007669"/>
    <property type="project" value="TreeGrafter"/>
</dbReference>
<reference evidence="8" key="1">
    <citation type="journal article" date="2020" name="Stud. Mycol.">
        <title>101 Dothideomycetes genomes: a test case for predicting lifestyles and emergence of pathogens.</title>
        <authorList>
            <person name="Haridas S."/>
            <person name="Albert R."/>
            <person name="Binder M."/>
            <person name="Bloem J."/>
            <person name="Labutti K."/>
            <person name="Salamov A."/>
            <person name="Andreopoulos B."/>
            <person name="Baker S."/>
            <person name="Barry K."/>
            <person name="Bills G."/>
            <person name="Bluhm B."/>
            <person name="Cannon C."/>
            <person name="Castanera R."/>
            <person name="Culley D."/>
            <person name="Daum C."/>
            <person name="Ezra D."/>
            <person name="Gonzalez J."/>
            <person name="Henrissat B."/>
            <person name="Kuo A."/>
            <person name="Liang C."/>
            <person name="Lipzen A."/>
            <person name="Lutzoni F."/>
            <person name="Magnuson J."/>
            <person name="Mondo S."/>
            <person name="Nolan M."/>
            <person name="Ohm R."/>
            <person name="Pangilinan J."/>
            <person name="Park H.-J."/>
            <person name="Ramirez L."/>
            <person name="Alfaro M."/>
            <person name="Sun H."/>
            <person name="Tritt A."/>
            <person name="Yoshinaga Y."/>
            <person name="Zwiers L.-H."/>
            <person name="Turgeon B."/>
            <person name="Goodwin S."/>
            <person name="Spatafora J."/>
            <person name="Crous P."/>
            <person name="Grigoriev I."/>
        </authorList>
    </citation>
    <scope>NUCLEOTIDE SEQUENCE</scope>
    <source>
        <strain evidence="8">CBS 121739</strain>
    </source>
</reference>
<keyword evidence="9" id="KW-1185">Reference proteome</keyword>